<dbReference type="Proteomes" id="UP000295375">
    <property type="component" value="Unassembled WGS sequence"/>
</dbReference>
<protein>
    <submittedName>
        <fullName evidence="1">Alpha/beta hydrolase family protein DUF900</fullName>
    </submittedName>
</protein>
<dbReference type="OrthoDB" id="9797755at2"/>
<organism evidence="1 2">
    <name type="scientific">Permianibacter aggregans</name>
    <dbReference type="NCBI Taxonomy" id="1510150"/>
    <lineage>
        <taxon>Bacteria</taxon>
        <taxon>Pseudomonadati</taxon>
        <taxon>Pseudomonadota</taxon>
        <taxon>Gammaproteobacteria</taxon>
        <taxon>Pseudomonadales</taxon>
        <taxon>Pseudomonadaceae</taxon>
        <taxon>Permianibacter</taxon>
    </lineage>
</organism>
<evidence type="ECO:0000313" key="2">
    <source>
        <dbReference type="Proteomes" id="UP000295375"/>
    </source>
</evidence>
<dbReference type="EMBL" id="SNYM01000001">
    <property type="protein sequence ID" value="TDQ51310.1"/>
    <property type="molecule type" value="Genomic_DNA"/>
</dbReference>
<reference evidence="1 2" key="1">
    <citation type="submission" date="2019-03" db="EMBL/GenBank/DDBJ databases">
        <title>Genomic Encyclopedia of Type Strains, Phase IV (KMG-IV): sequencing the most valuable type-strain genomes for metagenomic binning, comparative biology and taxonomic classification.</title>
        <authorList>
            <person name="Goeker M."/>
        </authorList>
    </citation>
    <scope>NUCLEOTIDE SEQUENCE [LARGE SCALE GENOMIC DNA]</scope>
    <source>
        <strain evidence="1 2">DSM 103792</strain>
    </source>
</reference>
<name>A0A4R6UVE9_9GAMM</name>
<proteinExistence type="predicted"/>
<keyword evidence="1" id="KW-0378">Hydrolase</keyword>
<dbReference type="SUPFAM" id="SSF53474">
    <property type="entry name" value="alpha/beta-Hydrolases"/>
    <property type="match status" value="1"/>
</dbReference>
<dbReference type="Gene3D" id="3.40.50.1820">
    <property type="entry name" value="alpha/beta hydrolase"/>
    <property type="match status" value="1"/>
</dbReference>
<dbReference type="AlphaFoldDB" id="A0A4R6UVE9"/>
<accession>A0A4R6UVE9</accession>
<gene>
    <name evidence="1" type="ORF">EV696_101284</name>
</gene>
<dbReference type="InterPro" id="IPR029058">
    <property type="entry name" value="AB_hydrolase_fold"/>
</dbReference>
<evidence type="ECO:0000313" key="1">
    <source>
        <dbReference type="EMBL" id="TDQ51310.1"/>
    </source>
</evidence>
<dbReference type="InterPro" id="IPR010297">
    <property type="entry name" value="DUF900_hydrolase"/>
</dbReference>
<sequence>MDYVITARAIKKNAFIAEPGPVRYLRVPPDQPIPLPAHAASNRLDRERWIKEVRTLADNNPNTRSISPQGDVLVFIHGYNNDLNVIMKRQRQLAKDLRAEGWNGLVIGFDWPSNDSTLNYLEDRRDASKVAIELVRGGIKLIANGQEGGCGTNIHLLGHSTGAFVIMEALVQAEKDGELFKSDWRIGQVAFIGGDVAASSLSRESQWSNPMFSRIMRLTNYANPFDSVLGISNAKRLGVAPRAGRVGLPLDAHPKSVNVHCGDYFNTINPKNAVFFGTFNHSWHIGDRVFARDLAMTLEGAIDRLAIPTRLWGNGLLSLRDANRPAFIDDWQMESGIV</sequence>
<dbReference type="Pfam" id="PF05990">
    <property type="entry name" value="DUF900"/>
    <property type="match status" value="1"/>
</dbReference>
<comment type="caution">
    <text evidence="1">The sequence shown here is derived from an EMBL/GenBank/DDBJ whole genome shotgun (WGS) entry which is preliminary data.</text>
</comment>
<dbReference type="RefSeq" id="WP_133587197.1">
    <property type="nucleotide sequence ID" value="NZ_CP037953.1"/>
</dbReference>
<dbReference type="GO" id="GO:0016787">
    <property type="term" value="F:hydrolase activity"/>
    <property type="evidence" value="ECO:0007669"/>
    <property type="project" value="UniProtKB-KW"/>
</dbReference>
<keyword evidence="2" id="KW-1185">Reference proteome</keyword>